<dbReference type="PROSITE" id="PS50084">
    <property type="entry name" value="KH_TYPE_1"/>
    <property type="match status" value="2"/>
</dbReference>
<evidence type="ECO:0000259" key="3">
    <source>
        <dbReference type="SMART" id="SM00322"/>
    </source>
</evidence>
<gene>
    <name evidence="4" type="ORF">TR143495</name>
</gene>
<dbReference type="GO" id="GO:0005634">
    <property type="term" value="C:nucleus"/>
    <property type="evidence" value="ECO:0007669"/>
    <property type="project" value="TreeGrafter"/>
</dbReference>
<dbReference type="CDD" id="cd22426">
    <property type="entry name" value="KH_I_FMR1_FXR_rpt2"/>
    <property type="match status" value="1"/>
</dbReference>
<protein>
    <recommendedName>
        <fullName evidence="3">K Homology domain-containing protein</fullName>
    </recommendedName>
</protein>
<dbReference type="CDD" id="cd22427">
    <property type="entry name" value="KH_I_FMR1_FXR_rpt3"/>
    <property type="match status" value="1"/>
</dbReference>
<feature type="compositionally biased region" description="Polar residues" evidence="2">
    <location>
        <begin position="468"/>
        <end position="479"/>
    </location>
</feature>
<sequence length="605" mass="66846">MDLGIAVELRGVHGEYYPGYVCGYRGPENFLFKFIGETSSDLPSEISVRPSQLRKPPKNSRHDFSKSELTAGLAVEALFGKTPKDNDVSTLVYAPGELPPSWWPAQIAKQKGEFIVLDLPKVEEGGNQHSEGLRMPLPAFEPVVEHEQVRPQNTQKTMSVSDFHTCILEVPKELENLFQEQQNLLHIVRTCGPSMLVCKVTPEIQLPNGCQVNLEDETKAYFLVICTSAEGIFKAQTLGPEIARMLRQKFAILHQIDELNRKLKENQAGKNDSFFHEEFPVSPDLIGQSIGARGANIRRARALDGVVSVVLRPETCTFKVVGKTKEAVESAKKVLEYATEIMQVPQEYVSRIIGQKNRHIQALVDRIGLARIRVQSAEEATVPNCVPFAFTGTRSAINDAKLLINFNIENLKEIDRLQQSLTANHLANGRFGEGDGHFRRERSSKSHSDGTSIPWGNRYHGQADYRDGTTSNGDGQQTSEGEHCDGPAHYRPSYRRNTQQPRGPNRVADGNRQVSLPPPVPKSGPAANAQNNYHSGTEMTESQRAGRPISHGGGQRRNGRRPANDRCSENSGDPSTSPSTGNRREKGTNGPVAKRIGRVPVDATT</sequence>
<evidence type="ECO:0000256" key="2">
    <source>
        <dbReference type="SAM" id="MobiDB-lite"/>
    </source>
</evidence>
<dbReference type="GO" id="GO:0051028">
    <property type="term" value="P:mRNA transport"/>
    <property type="evidence" value="ECO:0007669"/>
    <property type="project" value="TreeGrafter"/>
</dbReference>
<dbReference type="GO" id="GO:0043488">
    <property type="term" value="P:regulation of mRNA stability"/>
    <property type="evidence" value="ECO:0007669"/>
    <property type="project" value="TreeGrafter"/>
</dbReference>
<dbReference type="Gene3D" id="2.30.30.140">
    <property type="match status" value="1"/>
</dbReference>
<dbReference type="GO" id="GO:0099577">
    <property type="term" value="P:regulation of translation at presynapse, modulating synaptic transmission"/>
    <property type="evidence" value="ECO:0007669"/>
    <property type="project" value="TreeGrafter"/>
</dbReference>
<feature type="compositionally biased region" description="Basic and acidic residues" evidence="2">
    <location>
        <begin position="432"/>
        <end position="448"/>
    </location>
</feature>
<dbReference type="AlphaFoldDB" id="A0A0V0J5A7"/>
<dbReference type="GO" id="GO:0048170">
    <property type="term" value="P:positive regulation of long-term neuronal synaptic plasticity"/>
    <property type="evidence" value="ECO:0007669"/>
    <property type="project" value="TreeGrafter"/>
</dbReference>
<evidence type="ECO:0000256" key="1">
    <source>
        <dbReference type="PROSITE-ProRule" id="PRU00117"/>
    </source>
</evidence>
<dbReference type="GO" id="GO:0010494">
    <property type="term" value="C:cytoplasmic stress granule"/>
    <property type="evidence" value="ECO:0007669"/>
    <property type="project" value="TreeGrafter"/>
</dbReference>
<dbReference type="GO" id="GO:0098793">
    <property type="term" value="C:presynapse"/>
    <property type="evidence" value="ECO:0007669"/>
    <property type="project" value="GOC"/>
</dbReference>
<proteinExistence type="predicted"/>
<dbReference type="GO" id="GO:0045727">
    <property type="term" value="P:positive regulation of translation"/>
    <property type="evidence" value="ECO:0007669"/>
    <property type="project" value="TreeGrafter"/>
</dbReference>
<feature type="compositionally biased region" description="Polar residues" evidence="2">
    <location>
        <begin position="528"/>
        <end position="543"/>
    </location>
</feature>
<dbReference type="GO" id="GO:0045182">
    <property type="term" value="F:translation regulator activity"/>
    <property type="evidence" value="ECO:0007669"/>
    <property type="project" value="TreeGrafter"/>
</dbReference>
<reference evidence="4" key="1">
    <citation type="submission" date="2016-01" db="EMBL/GenBank/DDBJ databases">
        <title>Reference transcriptome for the parasite Schistocephalus solidus: insights into the molecular evolution of parasitism.</title>
        <authorList>
            <person name="Hebert F.O."/>
            <person name="Grambauer S."/>
            <person name="Barber I."/>
            <person name="Landry C.R."/>
            <person name="Aubin-Horth N."/>
        </authorList>
    </citation>
    <scope>NUCLEOTIDE SEQUENCE</scope>
</reference>
<organism evidence="4">
    <name type="scientific">Schistocephalus solidus</name>
    <name type="common">Tapeworm</name>
    <dbReference type="NCBI Taxonomy" id="70667"/>
    <lineage>
        <taxon>Eukaryota</taxon>
        <taxon>Metazoa</taxon>
        <taxon>Spiralia</taxon>
        <taxon>Lophotrochozoa</taxon>
        <taxon>Platyhelminthes</taxon>
        <taxon>Cestoda</taxon>
        <taxon>Eucestoda</taxon>
        <taxon>Diphyllobothriidea</taxon>
        <taxon>Diphyllobothriidae</taxon>
        <taxon>Schistocephalus</taxon>
    </lineage>
</organism>
<name>A0A0V0J5A7_SCHSO</name>
<dbReference type="GO" id="GO:0048513">
    <property type="term" value="P:animal organ development"/>
    <property type="evidence" value="ECO:0007669"/>
    <property type="project" value="TreeGrafter"/>
</dbReference>
<feature type="compositionally biased region" description="Polar residues" evidence="2">
    <location>
        <begin position="569"/>
        <end position="581"/>
    </location>
</feature>
<dbReference type="InterPro" id="IPR004087">
    <property type="entry name" value="KH_dom"/>
</dbReference>
<dbReference type="Pfam" id="PF00013">
    <property type="entry name" value="KH_1"/>
    <property type="match status" value="2"/>
</dbReference>
<dbReference type="SMART" id="SM00322">
    <property type="entry name" value="KH"/>
    <property type="match status" value="1"/>
</dbReference>
<dbReference type="EMBL" id="GEEE01002345">
    <property type="protein sequence ID" value="JAP60880.1"/>
    <property type="molecule type" value="Transcribed_RNA"/>
</dbReference>
<dbReference type="GO" id="GO:0043005">
    <property type="term" value="C:neuron projection"/>
    <property type="evidence" value="ECO:0007669"/>
    <property type="project" value="TreeGrafter"/>
</dbReference>
<dbReference type="GO" id="GO:0003730">
    <property type="term" value="F:mRNA 3'-UTR binding"/>
    <property type="evidence" value="ECO:0007669"/>
    <property type="project" value="TreeGrafter"/>
</dbReference>
<dbReference type="InterPro" id="IPR040148">
    <property type="entry name" value="FMR1"/>
</dbReference>
<keyword evidence="1" id="KW-0694">RNA-binding</keyword>
<dbReference type="SUPFAM" id="SSF54791">
    <property type="entry name" value="Eukaryotic type KH-domain (KH-domain type I)"/>
    <property type="match status" value="2"/>
</dbReference>
<dbReference type="PANTHER" id="PTHR10603:SF7">
    <property type="entry name" value="FRAGILE X MESSENGER RIBONUCLEOPROTEIN 1 HOMOLOG"/>
    <property type="match status" value="1"/>
</dbReference>
<dbReference type="InterPro" id="IPR036612">
    <property type="entry name" value="KH_dom_type_1_sf"/>
</dbReference>
<feature type="region of interest" description="Disordered" evidence="2">
    <location>
        <begin position="427"/>
        <end position="605"/>
    </location>
</feature>
<evidence type="ECO:0000313" key="4">
    <source>
        <dbReference type="EMBL" id="JAP60880.1"/>
    </source>
</evidence>
<feature type="domain" description="K Homology" evidence="3">
    <location>
        <begin position="336"/>
        <end position="409"/>
    </location>
</feature>
<dbReference type="InterPro" id="IPR004088">
    <property type="entry name" value="KH_dom_type_1"/>
</dbReference>
<dbReference type="Gene3D" id="3.30.1370.10">
    <property type="entry name" value="K Homology domain, type 1"/>
    <property type="match status" value="2"/>
</dbReference>
<feature type="region of interest" description="Disordered" evidence="2">
    <location>
        <begin position="41"/>
        <end position="65"/>
    </location>
</feature>
<dbReference type="PANTHER" id="PTHR10603">
    <property type="entry name" value="FRAGILE X MENTAL RETARDATION SYNDROME-RELATED PROTEIN"/>
    <property type="match status" value="1"/>
</dbReference>
<accession>A0A0V0J5A7</accession>